<keyword evidence="3" id="KW-1185">Reference proteome</keyword>
<evidence type="ECO:0000256" key="1">
    <source>
        <dbReference type="SAM" id="Phobius"/>
    </source>
</evidence>
<evidence type="ECO:0000313" key="3">
    <source>
        <dbReference type="Proteomes" id="UP000541444"/>
    </source>
</evidence>
<keyword evidence="1" id="KW-0472">Membrane</keyword>
<name>A0A7J7N1M2_9MAGN</name>
<dbReference type="Proteomes" id="UP000541444">
    <property type="component" value="Unassembled WGS sequence"/>
</dbReference>
<evidence type="ECO:0000313" key="2">
    <source>
        <dbReference type="EMBL" id="KAF6161091.1"/>
    </source>
</evidence>
<reference evidence="2 3" key="1">
    <citation type="journal article" date="2020" name="IScience">
        <title>Genome Sequencing of the Endangered Kingdonia uniflora (Circaeasteraceae, Ranunculales) Reveals Potential Mechanisms of Evolutionary Specialization.</title>
        <authorList>
            <person name="Sun Y."/>
            <person name="Deng T."/>
            <person name="Zhang A."/>
            <person name="Moore M.J."/>
            <person name="Landis J.B."/>
            <person name="Lin N."/>
            <person name="Zhang H."/>
            <person name="Zhang X."/>
            <person name="Huang J."/>
            <person name="Zhang X."/>
            <person name="Sun H."/>
            <person name="Wang H."/>
        </authorList>
    </citation>
    <scope>NUCLEOTIDE SEQUENCE [LARGE SCALE GENOMIC DNA]</scope>
    <source>
        <strain evidence="2">TB1705</strain>
        <tissue evidence="2">Leaf</tissue>
    </source>
</reference>
<gene>
    <name evidence="2" type="ORF">GIB67_007732</name>
</gene>
<organism evidence="2 3">
    <name type="scientific">Kingdonia uniflora</name>
    <dbReference type="NCBI Taxonomy" id="39325"/>
    <lineage>
        <taxon>Eukaryota</taxon>
        <taxon>Viridiplantae</taxon>
        <taxon>Streptophyta</taxon>
        <taxon>Embryophyta</taxon>
        <taxon>Tracheophyta</taxon>
        <taxon>Spermatophyta</taxon>
        <taxon>Magnoliopsida</taxon>
        <taxon>Ranunculales</taxon>
        <taxon>Circaeasteraceae</taxon>
        <taxon>Kingdonia</taxon>
    </lineage>
</organism>
<sequence length="94" mass="11123">MCVFHLSHFTGVTIILRERCILCWGIGFDFFSIIIVYLFRIFVLTITSIYFSFIMCLTHSVTVIHCVRLVCLSFYWLFTRCSSVPKREIDDPDR</sequence>
<accession>A0A7J7N1M2</accession>
<keyword evidence="1" id="KW-0812">Transmembrane</keyword>
<feature type="transmembrane region" description="Helical" evidence="1">
    <location>
        <begin position="21"/>
        <end position="43"/>
    </location>
</feature>
<keyword evidence="1" id="KW-1133">Transmembrane helix</keyword>
<dbReference type="AlphaFoldDB" id="A0A7J7N1M2"/>
<feature type="transmembrane region" description="Helical" evidence="1">
    <location>
        <begin position="49"/>
        <end position="78"/>
    </location>
</feature>
<dbReference type="EMBL" id="JACGCM010001144">
    <property type="protein sequence ID" value="KAF6161091.1"/>
    <property type="molecule type" value="Genomic_DNA"/>
</dbReference>
<proteinExistence type="predicted"/>
<protein>
    <submittedName>
        <fullName evidence="2">Uncharacterized protein</fullName>
    </submittedName>
</protein>
<comment type="caution">
    <text evidence="2">The sequence shown here is derived from an EMBL/GenBank/DDBJ whole genome shotgun (WGS) entry which is preliminary data.</text>
</comment>